<organism evidence="1 2">
    <name type="scientific">Dibothriocephalus latus</name>
    <name type="common">Fish tapeworm</name>
    <name type="synonym">Diphyllobothrium latum</name>
    <dbReference type="NCBI Taxonomy" id="60516"/>
    <lineage>
        <taxon>Eukaryota</taxon>
        <taxon>Metazoa</taxon>
        <taxon>Spiralia</taxon>
        <taxon>Lophotrochozoa</taxon>
        <taxon>Platyhelminthes</taxon>
        <taxon>Cestoda</taxon>
        <taxon>Eucestoda</taxon>
        <taxon>Diphyllobothriidea</taxon>
        <taxon>Diphyllobothriidae</taxon>
        <taxon>Dibothriocephalus</taxon>
    </lineage>
</organism>
<dbReference type="OrthoDB" id="1890790at2759"/>
<evidence type="ECO:0000313" key="1">
    <source>
        <dbReference type="EMBL" id="VDN10792.1"/>
    </source>
</evidence>
<accession>A0A3P7NQP5</accession>
<dbReference type="Proteomes" id="UP000281553">
    <property type="component" value="Unassembled WGS sequence"/>
</dbReference>
<gene>
    <name evidence="1" type="ORF">DILT_LOCUS6623</name>
</gene>
<proteinExistence type="predicted"/>
<sequence>MKITAWHNPLTFTAIISAILFFLTSPHLEAYGHRRYKLQLVRFNDSETCLDEFKVFNLASTTSYALNYATMGNGAEFDRNAIQEFVIPVKGCSIRDAARNQGLLDALNEADRLASLPRGFTVLIGPALPADCNFVTDWIREGEVVDIFGLYQIQYNCRLNGLVQPSVQVDISNSTEHMTGDLVALSMTIQLSTLVAALNVFLRHYGWQRIAVFYEVSLESLQNRLVAERLQVFFASLPTATDNLEIVAFRSIRWGSQPSWYLQNFTQPVDGKLDSLILLNSQVVSHCEAITYIFCRFHSNCWSNHAFTTVSNDGFEKEFETSGD</sequence>
<protein>
    <recommendedName>
        <fullName evidence="3">Receptor ligand binding region domain-containing protein</fullName>
    </recommendedName>
</protein>
<name>A0A3P7NQP5_DIBLA</name>
<evidence type="ECO:0008006" key="3">
    <source>
        <dbReference type="Google" id="ProtNLM"/>
    </source>
</evidence>
<evidence type="ECO:0000313" key="2">
    <source>
        <dbReference type="Proteomes" id="UP000281553"/>
    </source>
</evidence>
<keyword evidence="2" id="KW-1185">Reference proteome</keyword>
<dbReference type="EMBL" id="UYRU01049979">
    <property type="protein sequence ID" value="VDN10792.1"/>
    <property type="molecule type" value="Genomic_DNA"/>
</dbReference>
<reference evidence="1 2" key="1">
    <citation type="submission" date="2018-11" db="EMBL/GenBank/DDBJ databases">
        <authorList>
            <consortium name="Pathogen Informatics"/>
        </authorList>
    </citation>
    <scope>NUCLEOTIDE SEQUENCE [LARGE SCALE GENOMIC DNA]</scope>
</reference>
<dbReference type="AlphaFoldDB" id="A0A3P7NQP5"/>